<feature type="region of interest" description="Disordered" evidence="1">
    <location>
        <begin position="172"/>
        <end position="208"/>
    </location>
</feature>
<reference evidence="2 3" key="1">
    <citation type="submission" date="2022-10" db="EMBL/GenBank/DDBJ databases">
        <title>Ruegeria sp. nov., isolated from ocean surface sediments.</title>
        <authorList>
            <person name="He W."/>
            <person name="Xue H.-P."/>
            <person name="Zhang D.-F."/>
        </authorList>
    </citation>
    <scope>NUCLEOTIDE SEQUENCE [LARGE SCALE GENOMIC DNA]</scope>
    <source>
        <strain evidence="2 3">XHP0148</strain>
    </source>
</reference>
<name>A0ABT3AF22_9RHOB</name>
<feature type="region of interest" description="Disordered" evidence="1">
    <location>
        <begin position="145"/>
        <end position="164"/>
    </location>
</feature>
<accession>A0ABT3AF22</accession>
<protein>
    <recommendedName>
        <fullName evidence="4">Glycerol-3-phosphate dehydrogenase</fullName>
    </recommendedName>
</protein>
<feature type="region of interest" description="Disordered" evidence="1">
    <location>
        <begin position="106"/>
        <end position="133"/>
    </location>
</feature>
<keyword evidence="3" id="KW-1185">Reference proteome</keyword>
<dbReference type="Proteomes" id="UP001320899">
    <property type="component" value="Unassembled WGS sequence"/>
</dbReference>
<feature type="region of interest" description="Disordered" evidence="1">
    <location>
        <begin position="21"/>
        <end position="83"/>
    </location>
</feature>
<organism evidence="2 3">
    <name type="scientific">Ruegeria aquimaris</name>
    <dbReference type="NCBI Taxonomy" id="2984333"/>
    <lineage>
        <taxon>Bacteria</taxon>
        <taxon>Pseudomonadati</taxon>
        <taxon>Pseudomonadota</taxon>
        <taxon>Alphaproteobacteria</taxon>
        <taxon>Rhodobacterales</taxon>
        <taxon>Roseobacteraceae</taxon>
        <taxon>Ruegeria</taxon>
    </lineage>
</organism>
<dbReference type="RefSeq" id="WP_263827045.1">
    <property type="nucleotide sequence ID" value="NZ_JAOWLB010000001.1"/>
</dbReference>
<evidence type="ECO:0000256" key="1">
    <source>
        <dbReference type="SAM" id="MobiDB-lite"/>
    </source>
</evidence>
<proteinExistence type="predicted"/>
<evidence type="ECO:0000313" key="3">
    <source>
        <dbReference type="Proteomes" id="UP001320899"/>
    </source>
</evidence>
<gene>
    <name evidence="2" type="ORF">OE747_02640</name>
</gene>
<evidence type="ECO:0008006" key="4">
    <source>
        <dbReference type="Google" id="ProtNLM"/>
    </source>
</evidence>
<sequence>MSDPAKSVEIEDVLSSIRRLVSEEGRSEARSKGAATRPGKLVLTPALRVADPSGAGTAADEPDQDIDPVREADEASAPWTDPDATLFSAAQAAGQPVIETDEFVEAEDVPEPETLAEEDVQEVDPELDADEPLSARIEVLEAVIAETEDEWEPDGVSQDAYSGTRGETMEWQDHLAGTEEETAQDQPSDTDAEAVFSHHGDDPEIEDEIEDERAILSPDEGYLDEESLRELVADIVREELQGALGERITRNVRKLVRREIHRALTAQEFE</sequence>
<feature type="compositionally biased region" description="Basic and acidic residues" evidence="1">
    <location>
        <begin position="21"/>
        <end position="31"/>
    </location>
</feature>
<feature type="compositionally biased region" description="Acidic residues" evidence="1">
    <location>
        <begin position="106"/>
        <end position="131"/>
    </location>
</feature>
<comment type="caution">
    <text evidence="2">The sequence shown here is derived from an EMBL/GenBank/DDBJ whole genome shotgun (WGS) entry which is preliminary data.</text>
</comment>
<dbReference type="EMBL" id="JAOWLB010000001">
    <property type="protein sequence ID" value="MCV2887218.1"/>
    <property type="molecule type" value="Genomic_DNA"/>
</dbReference>
<evidence type="ECO:0000313" key="2">
    <source>
        <dbReference type="EMBL" id="MCV2887218.1"/>
    </source>
</evidence>
<feature type="compositionally biased region" description="Acidic residues" evidence="1">
    <location>
        <begin position="178"/>
        <end position="192"/>
    </location>
</feature>